<keyword evidence="5" id="KW-0949">S-adenosyl-L-methionine</keyword>
<dbReference type="OMA" id="VDSMVPK"/>
<dbReference type="SUPFAM" id="SSF82199">
    <property type="entry name" value="SET domain"/>
    <property type="match status" value="1"/>
</dbReference>
<evidence type="ECO:0000256" key="3">
    <source>
        <dbReference type="ARBA" id="ARBA00022603"/>
    </source>
</evidence>
<dbReference type="STRING" id="6211.A0A068YFT5"/>
<comment type="subcellular location">
    <subcellularLocation>
        <location evidence="1">Chromosome</location>
    </subcellularLocation>
</comment>
<dbReference type="AlphaFoldDB" id="A0A068YFT5"/>
<feature type="domain" description="SET" evidence="8">
    <location>
        <begin position="88"/>
        <end position="219"/>
    </location>
</feature>
<dbReference type="InterPro" id="IPR001214">
    <property type="entry name" value="SET_dom"/>
</dbReference>
<keyword evidence="2" id="KW-0158">Chromosome</keyword>
<proteinExistence type="predicted"/>
<dbReference type="InterPro" id="IPR050973">
    <property type="entry name" value="H3K9_Histone-Lys_N-MTase"/>
</dbReference>
<evidence type="ECO:0000256" key="6">
    <source>
        <dbReference type="ARBA" id="ARBA00022723"/>
    </source>
</evidence>
<sequence>MFFSDSLPPDLILSQLPGCDCPDICVDPLQCACLRSCGGLNYHADTQVLFQSTLLPLRRPIYECNSSCTCHPVCCPNRVVQHRVDDFSAIRRVETTCKGLGACAVRSIGCGEFVCVYRGLYINPSEAGRISAKQASAVGHVYVLAVREFAGEAGEMVFETVVDGAGDGSDALPLSSLINHSCDPNLTVIPVRVDSLLPLLAFFARRDISEGEEVCYDYGERCGSGGSGKACLCGSQACRGFLPNHD</sequence>
<evidence type="ECO:0000259" key="10">
    <source>
        <dbReference type="PROSITE" id="PS50868"/>
    </source>
</evidence>
<dbReference type="GO" id="GO:0005634">
    <property type="term" value="C:nucleus"/>
    <property type="evidence" value="ECO:0007669"/>
    <property type="project" value="InterPro"/>
</dbReference>
<feature type="domain" description="Post-SET" evidence="10">
    <location>
        <begin position="227"/>
        <end position="243"/>
    </location>
</feature>
<keyword evidence="12" id="KW-1185">Reference proteome</keyword>
<dbReference type="SMART" id="SM00317">
    <property type="entry name" value="SET"/>
    <property type="match status" value="1"/>
</dbReference>
<evidence type="ECO:0000256" key="4">
    <source>
        <dbReference type="ARBA" id="ARBA00022679"/>
    </source>
</evidence>
<evidence type="ECO:0000259" key="8">
    <source>
        <dbReference type="PROSITE" id="PS50280"/>
    </source>
</evidence>
<dbReference type="GO" id="GO:0042054">
    <property type="term" value="F:histone methyltransferase activity"/>
    <property type="evidence" value="ECO:0007669"/>
    <property type="project" value="InterPro"/>
</dbReference>
<name>A0A068YFT5_ECHMU</name>
<dbReference type="Pfam" id="PF00856">
    <property type="entry name" value="SET"/>
    <property type="match status" value="1"/>
</dbReference>
<dbReference type="Proteomes" id="UP000017246">
    <property type="component" value="Unassembled WGS sequence"/>
</dbReference>
<keyword evidence="7" id="KW-0862">Zinc</keyword>
<dbReference type="InterPro" id="IPR046341">
    <property type="entry name" value="SET_dom_sf"/>
</dbReference>
<reference evidence="11" key="1">
    <citation type="journal article" date="2013" name="Nature">
        <title>The genomes of four tapeworm species reveal adaptations to parasitism.</title>
        <authorList>
            <person name="Tsai I.J."/>
            <person name="Zarowiecki M."/>
            <person name="Holroyd N."/>
            <person name="Garciarrubio A."/>
            <person name="Sanchez-Flores A."/>
            <person name="Brooks K.L."/>
            <person name="Tracey A."/>
            <person name="Bobes R.J."/>
            <person name="Fragoso G."/>
            <person name="Sciutto E."/>
            <person name="Aslett M."/>
            <person name="Beasley H."/>
            <person name="Bennett H.M."/>
            <person name="Cai J."/>
            <person name="Camicia F."/>
            <person name="Clark R."/>
            <person name="Cucher M."/>
            <person name="De Silva N."/>
            <person name="Day T.A."/>
            <person name="Deplazes P."/>
            <person name="Estrada K."/>
            <person name="Fernandez C."/>
            <person name="Holland P.W."/>
            <person name="Hou J."/>
            <person name="Hu S."/>
            <person name="Huckvale T."/>
            <person name="Hung S.S."/>
            <person name="Kamenetzky L."/>
            <person name="Keane J.A."/>
            <person name="Kiss F."/>
            <person name="Koziol U."/>
            <person name="Lambert O."/>
            <person name="Liu K."/>
            <person name="Luo X."/>
            <person name="Luo Y."/>
            <person name="Macchiaroli N."/>
            <person name="Nichol S."/>
            <person name="Paps J."/>
            <person name="Parkinson J."/>
            <person name="Pouchkina-Stantcheva N."/>
            <person name="Riddiford N."/>
            <person name="Rosenzvit M."/>
            <person name="Salinas G."/>
            <person name="Wasmuth J.D."/>
            <person name="Zamanian M."/>
            <person name="Zheng Y."/>
            <person name="Cai X."/>
            <person name="Soberon X."/>
            <person name="Olson P.D."/>
            <person name="Laclette J.P."/>
            <person name="Brehm K."/>
            <person name="Berriman M."/>
            <person name="Garciarrubio A."/>
            <person name="Bobes R.J."/>
            <person name="Fragoso G."/>
            <person name="Sanchez-Flores A."/>
            <person name="Estrada K."/>
            <person name="Cevallos M.A."/>
            <person name="Morett E."/>
            <person name="Gonzalez V."/>
            <person name="Portillo T."/>
            <person name="Ochoa-Leyva A."/>
            <person name="Jose M.V."/>
            <person name="Sciutto E."/>
            <person name="Landa A."/>
            <person name="Jimenez L."/>
            <person name="Valdes V."/>
            <person name="Carrero J.C."/>
            <person name="Larralde C."/>
            <person name="Morales-Montor J."/>
            <person name="Limon-Lason J."/>
            <person name="Soberon X."/>
            <person name="Laclette J.P."/>
        </authorList>
    </citation>
    <scope>NUCLEOTIDE SEQUENCE [LARGE SCALE GENOMIC DNA]</scope>
</reference>
<accession>A0A068YFT5</accession>
<dbReference type="PANTHER" id="PTHR46223:SF3">
    <property type="entry name" value="HISTONE-LYSINE N-METHYLTRANSFERASE SET-23"/>
    <property type="match status" value="1"/>
</dbReference>
<keyword evidence="6" id="KW-0479">Metal-binding</keyword>
<dbReference type="GO" id="GO:0032259">
    <property type="term" value="P:methylation"/>
    <property type="evidence" value="ECO:0007669"/>
    <property type="project" value="UniProtKB-KW"/>
</dbReference>
<evidence type="ECO:0000259" key="9">
    <source>
        <dbReference type="PROSITE" id="PS50867"/>
    </source>
</evidence>
<protein>
    <submittedName>
        <fullName evidence="11">Histone lysine N methyltransferase SETMAR</fullName>
    </submittedName>
</protein>
<organism evidence="11 12">
    <name type="scientific">Echinococcus multilocularis</name>
    <name type="common">Fox tapeworm</name>
    <dbReference type="NCBI Taxonomy" id="6211"/>
    <lineage>
        <taxon>Eukaryota</taxon>
        <taxon>Metazoa</taxon>
        <taxon>Spiralia</taxon>
        <taxon>Lophotrochozoa</taxon>
        <taxon>Platyhelminthes</taxon>
        <taxon>Cestoda</taxon>
        <taxon>Eucestoda</taxon>
        <taxon>Cyclophyllidea</taxon>
        <taxon>Taeniidae</taxon>
        <taxon>Echinococcus</taxon>
    </lineage>
</organism>
<dbReference type="InterPro" id="IPR007728">
    <property type="entry name" value="Pre-SET_dom"/>
</dbReference>
<dbReference type="PANTHER" id="PTHR46223">
    <property type="entry name" value="HISTONE-LYSINE N-METHYLTRANSFERASE SUV39H"/>
    <property type="match status" value="1"/>
</dbReference>
<dbReference type="Pfam" id="PF05033">
    <property type="entry name" value="Pre-SET"/>
    <property type="match status" value="1"/>
</dbReference>
<dbReference type="Gene3D" id="2.170.270.10">
    <property type="entry name" value="SET domain"/>
    <property type="match status" value="1"/>
</dbReference>
<feature type="domain" description="Pre-SET" evidence="9">
    <location>
        <begin position="17"/>
        <end position="83"/>
    </location>
</feature>
<dbReference type="GO" id="GO:0008270">
    <property type="term" value="F:zinc ion binding"/>
    <property type="evidence" value="ECO:0007669"/>
    <property type="project" value="InterPro"/>
</dbReference>
<evidence type="ECO:0000313" key="11">
    <source>
        <dbReference type="EMBL" id="CDS43644.1"/>
    </source>
</evidence>
<dbReference type="GO" id="GO:0005694">
    <property type="term" value="C:chromosome"/>
    <property type="evidence" value="ECO:0007669"/>
    <property type="project" value="UniProtKB-SubCell"/>
</dbReference>
<reference evidence="11" key="2">
    <citation type="submission" date="2015-11" db="EMBL/GenBank/DDBJ databases">
        <authorList>
            <person name="Zhang Y."/>
            <person name="Guo Z."/>
        </authorList>
    </citation>
    <scope>NUCLEOTIDE SEQUENCE</scope>
</reference>
<dbReference type="PROSITE" id="PS50868">
    <property type="entry name" value="POST_SET"/>
    <property type="match status" value="1"/>
</dbReference>
<evidence type="ECO:0000256" key="7">
    <source>
        <dbReference type="ARBA" id="ARBA00022833"/>
    </source>
</evidence>
<evidence type="ECO:0000256" key="2">
    <source>
        <dbReference type="ARBA" id="ARBA00022454"/>
    </source>
</evidence>
<dbReference type="EMBL" id="LN902848">
    <property type="protein sequence ID" value="CDS43644.1"/>
    <property type="molecule type" value="Genomic_DNA"/>
</dbReference>
<evidence type="ECO:0000313" key="12">
    <source>
        <dbReference type="Proteomes" id="UP000017246"/>
    </source>
</evidence>
<keyword evidence="3 11" id="KW-0489">Methyltransferase</keyword>
<dbReference type="PROSITE" id="PS50280">
    <property type="entry name" value="SET"/>
    <property type="match status" value="1"/>
</dbReference>
<dbReference type="OrthoDB" id="616263at2759"/>
<evidence type="ECO:0000256" key="1">
    <source>
        <dbReference type="ARBA" id="ARBA00004286"/>
    </source>
</evidence>
<dbReference type="InterPro" id="IPR003616">
    <property type="entry name" value="Post-SET_dom"/>
</dbReference>
<evidence type="ECO:0000256" key="5">
    <source>
        <dbReference type="ARBA" id="ARBA00022691"/>
    </source>
</evidence>
<dbReference type="PROSITE" id="PS50867">
    <property type="entry name" value="PRE_SET"/>
    <property type="match status" value="1"/>
</dbReference>
<dbReference type="eggNOG" id="KOG1082">
    <property type="taxonomic scope" value="Eukaryota"/>
</dbReference>
<gene>
    <name evidence="11" type="ORF">EmuJ_001142500</name>
</gene>
<keyword evidence="4 11" id="KW-0808">Transferase</keyword>